<reference evidence="1 2" key="2">
    <citation type="journal article" date="2023" name="Mol. Biol. Evol.">
        <title>Genomics of Secondarily Temperate Adaptation in the Only Non-Antarctic Icefish.</title>
        <authorList>
            <person name="Rivera-Colon A.G."/>
            <person name="Rayamajhi N."/>
            <person name="Minhas B.F."/>
            <person name="Madrigal G."/>
            <person name="Bilyk K.T."/>
            <person name="Yoon V."/>
            <person name="Hune M."/>
            <person name="Gregory S."/>
            <person name="Cheng C.H.C."/>
            <person name="Catchen J.M."/>
        </authorList>
    </citation>
    <scope>NUCLEOTIDE SEQUENCE [LARGE SCALE GENOMIC DNA]</scope>
    <source>
        <strain evidence="1">JMC-PN-2008</strain>
    </source>
</reference>
<reference evidence="1 2" key="1">
    <citation type="journal article" date="2023" name="Genes (Basel)">
        <title>Chromosome-Level Genome Assembly and Circadian Gene Repertoire of the Patagonia Blennie Eleginops maclovinus-The Closest Ancestral Proxy of Antarctic Cryonotothenioids.</title>
        <authorList>
            <person name="Cheng C.C."/>
            <person name="Rivera-Colon A.G."/>
            <person name="Minhas B.F."/>
            <person name="Wilson L."/>
            <person name="Rayamajhi N."/>
            <person name="Vargas-Chacoff L."/>
            <person name="Catchen J.M."/>
        </authorList>
    </citation>
    <scope>NUCLEOTIDE SEQUENCE [LARGE SCALE GENOMIC DNA]</scope>
    <source>
        <strain evidence="1">JMC-PN-2008</strain>
    </source>
</reference>
<dbReference type="EMBL" id="JAUZQC010000014">
    <property type="protein sequence ID" value="KAK5860200.1"/>
    <property type="molecule type" value="Genomic_DNA"/>
</dbReference>
<name>A0AAN7XIE4_ELEMC</name>
<comment type="caution">
    <text evidence="1">The sequence shown here is derived from an EMBL/GenBank/DDBJ whole genome shotgun (WGS) entry which is preliminary data.</text>
</comment>
<evidence type="ECO:0000313" key="1">
    <source>
        <dbReference type="EMBL" id="KAK5860200.1"/>
    </source>
</evidence>
<gene>
    <name evidence="1" type="ORF">PBY51_021694</name>
</gene>
<evidence type="ECO:0000313" key="2">
    <source>
        <dbReference type="Proteomes" id="UP001346869"/>
    </source>
</evidence>
<keyword evidence="2" id="KW-1185">Reference proteome</keyword>
<proteinExistence type="predicted"/>
<protein>
    <submittedName>
        <fullName evidence="1">Uncharacterized protein</fullName>
    </submittedName>
</protein>
<dbReference type="Proteomes" id="UP001346869">
    <property type="component" value="Unassembled WGS sequence"/>
</dbReference>
<sequence>MNLIHLYRRGEEITERGVETDVKDIPTVGGCQEDVDWQVHRAIQWWLFQAFVRLLLGFSAHHHLHFSHAVALVRDDQPPTPADLVDLNALERAKVTKGRKIPRLSGCWFNPAGCSLVGRFDISKDLDLLKQVELNALQSAKVTKMKKIPRLSGCWLNPGGCSLIGEPKPVPSKDLNADLLKVDLNALEREKSEQGRKKLRFSGCWWRRGGCFPFAKLDPKEVPNTPNPRLLVTLAKNTDKKKMDQAILQQRRRT</sequence>
<dbReference type="AlphaFoldDB" id="A0AAN7XIE4"/>
<accession>A0AAN7XIE4</accession>
<organism evidence="1 2">
    <name type="scientific">Eleginops maclovinus</name>
    <name type="common">Patagonian blennie</name>
    <name type="synonym">Eleginus maclovinus</name>
    <dbReference type="NCBI Taxonomy" id="56733"/>
    <lineage>
        <taxon>Eukaryota</taxon>
        <taxon>Metazoa</taxon>
        <taxon>Chordata</taxon>
        <taxon>Craniata</taxon>
        <taxon>Vertebrata</taxon>
        <taxon>Euteleostomi</taxon>
        <taxon>Actinopterygii</taxon>
        <taxon>Neopterygii</taxon>
        <taxon>Teleostei</taxon>
        <taxon>Neoteleostei</taxon>
        <taxon>Acanthomorphata</taxon>
        <taxon>Eupercaria</taxon>
        <taxon>Perciformes</taxon>
        <taxon>Notothenioidei</taxon>
        <taxon>Eleginopidae</taxon>
        <taxon>Eleginops</taxon>
    </lineage>
</organism>